<evidence type="ECO:0000313" key="2">
    <source>
        <dbReference type="EMBL" id="MXP75829.1"/>
    </source>
</evidence>
<comment type="caution">
    <text evidence="2">The sequence shown here is derived from an EMBL/GenBank/DDBJ whole genome shotgun (WGS) entry which is preliminary data.</text>
</comment>
<keyword evidence="1" id="KW-0472">Membrane</keyword>
<evidence type="ECO:0000256" key="1">
    <source>
        <dbReference type="SAM" id="Phobius"/>
    </source>
</evidence>
<reference evidence="2 3" key="1">
    <citation type="submission" date="2019-12" db="EMBL/GenBank/DDBJ databases">
        <title>Sporaefaciens musculi gen. nov., sp. nov., a novel bacterium isolated from the caecum of an obese mouse.</title>
        <authorList>
            <person name="Rasmussen T.S."/>
            <person name="Streidl T."/>
            <person name="Hitch T.C.A."/>
            <person name="Wortmann E."/>
            <person name="Deptula P."/>
            <person name="Hansen M."/>
            <person name="Nielsen D.S."/>
            <person name="Clavel T."/>
            <person name="Vogensen F.K."/>
        </authorList>
    </citation>
    <scope>NUCLEOTIDE SEQUENCE [LARGE SCALE GENOMIC DNA]</scope>
    <source>
        <strain evidence="2 3">WCA-9-b2</strain>
    </source>
</reference>
<dbReference type="Proteomes" id="UP000460412">
    <property type="component" value="Unassembled WGS sequence"/>
</dbReference>
<keyword evidence="1" id="KW-0812">Transmembrane</keyword>
<feature type="transmembrane region" description="Helical" evidence="1">
    <location>
        <begin position="16"/>
        <end position="38"/>
    </location>
</feature>
<proteinExistence type="predicted"/>
<name>A0A7X3MG75_9FIRM</name>
<dbReference type="AlphaFoldDB" id="A0A7X3MG75"/>
<gene>
    <name evidence="2" type="ORF">GN277_10685</name>
</gene>
<dbReference type="EMBL" id="WUQX01000001">
    <property type="protein sequence ID" value="MXP75829.1"/>
    <property type="molecule type" value="Genomic_DNA"/>
</dbReference>
<accession>A0A7X3MG75</accession>
<sequence length="83" mass="9458">MYEPGQDTTPMTMGDWLLTLLAAMIPCVGIILYFVWAFSKTTNVNRRNFCRAQLVIMGVVLVIYIIFFALFGSVLFSAGSWYY</sequence>
<protein>
    <recommendedName>
        <fullName evidence="4">DUF4190 domain-containing protein</fullName>
    </recommendedName>
</protein>
<evidence type="ECO:0000313" key="3">
    <source>
        <dbReference type="Proteomes" id="UP000460412"/>
    </source>
</evidence>
<keyword evidence="1" id="KW-1133">Transmembrane helix</keyword>
<organism evidence="2 3">
    <name type="scientific">Sporofaciens musculi</name>
    <dbReference type="NCBI Taxonomy" id="2681861"/>
    <lineage>
        <taxon>Bacteria</taxon>
        <taxon>Bacillati</taxon>
        <taxon>Bacillota</taxon>
        <taxon>Clostridia</taxon>
        <taxon>Lachnospirales</taxon>
        <taxon>Lachnospiraceae</taxon>
        <taxon>Sporofaciens</taxon>
    </lineage>
</organism>
<feature type="transmembrane region" description="Helical" evidence="1">
    <location>
        <begin position="59"/>
        <end position="82"/>
    </location>
</feature>
<evidence type="ECO:0008006" key="4">
    <source>
        <dbReference type="Google" id="ProtNLM"/>
    </source>
</evidence>
<keyword evidence="3" id="KW-1185">Reference proteome</keyword>